<protein>
    <submittedName>
        <fullName evidence="2">Uncharacterized protein</fullName>
    </submittedName>
</protein>
<dbReference type="SMR" id="A0A0B1P1D2"/>
<proteinExistence type="predicted"/>
<name>A0A0B1P1D2_UNCNE</name>
<sequence length="343" mass="39262">MQIQLVLIAITTVFVSITSSTNFWDVQPAYYDCGSWIFFEKNILEMLSSLGENIDQLGHPFIEPLYNLRPDYRKISIPQELCKGNHLPGLRQECHFSVIIDQMAQIIDVVGQMNNGFFIKCKRVDQLVPQPQPIKLNECNFECGYEIISHNVVHLSLTRAMSNIGPSDLRGTQYHGNLYAPELSYWIYPITEKNRKKSVANVPKYTYYLVLTPTGEIKDVIAKLMHKEFMKCACTTKAPPVVSLDKKKGNYMCGTKLLTKKFMIRTALHAMTFKQRPKRWNDFPKPYDGPGSCSGQSIFPILQKGKFYTGAVGRVYKYFIVLNSNFDIEFAVMKTPKGYKLCD</sequence>
<dbReference type="HOGENOM" id="CLU_797389_0_0_1"/>
<dbReference type="Proteomes" id="UP000030854">
    <property type="component" value="Unassembled WGS sequence"/>
</dbReference>
<accession>A0A0B1P1D2</accession>
<organism evidence="2 3">
    <name type="scientific">Uncinula necator</name>
    <name type="common">Grape powdery mildew</name>
    <dbReference type="NCBI Taxonomy" id="52586"/>
    <lineage>
        <taxon>Eukaryota</taxon>
        <taxon>Fungi</taxon>
        <taxon>Dikarya</taxon>
        <taxon>Ascomycota</taxon>
        <taxon>Pezizomycotina</taxon>
        <taxon>Leotiomycetes</taxon>
        <taxon>Erysiphales</taxon>
        <taxon>Erysiphaceae</taxon>
        <taxon>Erysiphe</taxon>
    </lineage>
</organism>
<feature type="signal peptide" evidence="1">
    <location>
        <begin position="1"/>
        <end position="20"/>
    </location>
</feature>
<gene>
    <name evidence="2" type="ORF">EV44_g0064</name>
</gene>
<keyword evidence="1" id="KW-0732">Signal</keyword>
<dbReference type="AlphaFoldDB" id="A0A0B1P1D2"/>
<feature type="chain" id="PRO_5002058816" evidence="1">
    <location>
        <begin position="21"/>
        <end position="343"/>
    </location>
</feature>
<evidence type="ECO:0000313" key="3">
    <source>
        <dbReference type="Proteomes" id="UP000030854"/>
    </source>
</evidence>
<evidence type="ECO:0000313" key="2">
    <source>
        <dbReference type="EMBL" id="KHJ31100.1"/>
    </source>
</evidence>
<dbReference type="EMBL" id="JNVN01003255">
    <property type="protein sequence ID" value="KHJ31100.1"/>
    <property type="molecule type" value="Genomic_DNA"/>
</dbReference>
<comment type="caution">
    <text evidence="2">The sequence shown here is derived from an EMBL/GenBank/DDBJ whole genome shotgun (WGS) entry which is preliminary data.</text>
</comment>
<evidence type="ECO:0000256" key="1">
    <source>
        <dbReference type="SAM" id="SignalP"/>
    </source>
</evidence>
<keyword evidence="3" id="KW-1185">Reference proteome</keyword>
<reference evidence="2 3" key="1">
    <citation type="journal article" date="2014" name="BMC Genomics">
        <title>Adaptive genomic structural variation in the grape powdery mildew pathogen, Erysiphe necator.</title>
        <authorList>
            <person name="Jones L."/>
            <person name="Riaz S."/>
            <person name="Morales-Cruz A."/>
            <person name="Amrine K.C."/>
            <person name="McGuire B."/>
            <person name="Gubler W.D."/>
            <person name="Walker M.A."/>
            <person name="Cantu D."/>
        </authorList>
    </citation>
    <scope>NUCLEOTIDE SEQUENCE [LARGE SCALE GENOMIC DNA]</scope>
    <source>
        <strain evidence="3">c</strain>
    </source>
</reference>